<dbReference type="PANTHER" id="PTHR38436:SF1">
    <property type="entry name" value="ESTER CYCLASE"/>
    <property type="match status" value="1"/>
</dbReference>
<accession>A0A0C1L2L0</accession>
<sequence>MYTQDCALIKWAMRGTKRNATKTSQMTTNIEENKALVLRFFAAIENNRLEEFDSIVAINYDDHLPGQSPGREVLKKYFSGLHAVFKYLKLPIHAIIAEGDKVAVYNSVQGVHNGDYGSFKAKGNLVDAKAFQLYRIENGQFAEHWEVADFITLVTQIQA</sequence>
<keyword evidence="2" id="KW-1185">Reference proteome</keyword>
<evidence type="ECO:0008006" key="3">
    <source>
        <dbReference type="Google" id="ProtNLM"/>
    </source>
</evidence>
<proteinExistence type="predicted"/>
<dbReference type="EMBL" id="JSVC01000014">
    <property type="protein sequence ID" value="KIC94237.1"/>
    <property type="molecule type" value="Genomic_DNA"/>
</dbReference>
<dbReference type="PANTHER" id="PTHR38436">
    <property type="entry name" value="POLYKETIDE CYCLASE SNOAL-LIKE DOMAIN"/>
    <property type="match status" value="1"/>
</dbReference>
<dbReference type="SUPFAM" id="SSF54427">
    <property type="entry name" value="NTF2-like"/>
    <property type="match status" value="1"/>
</dbReference>
<dbReference type="GO" id="GO:0030638">
    <property type="term" value="P:polyketide metabolic process"/>
    <property type="evidence" value="ECO:0007669"/>
    <property type="project" value="InterPro"/>
</dbReference>
<dbReference type="Gene3D" id="3.10.450.50">
    <property type="match status" value="1"/>
</dbReference>
<dbReference type="STRING" id="1349421.OI18_12735"/>
<evidence type="ECO:0000313" key="2">
    <source>
        <dbReference type="Proteomes" id="UP000031408"/>
    </source>
</evidence>
<dbReference type="AlphaFoldDB" id="A0A0C1L2L0"/>
<protein>
    <recommendedName>
        <fullName evidence="3">Ester cyclase</fullName>
    </recommendedName>
</protein>
<gene>
    <name evidence="1" type="ORF">OI18_12735</name>
</gene>
<organism evidence="1 2">
    <name type="scientific">Flavihumibacter solisilvae</name>
    <dbReference type="NCBI Taxonomy" id="1349421"/>
    <lineage>
        <taxon>Bacteria</taxon>
        <taxon>Pseudomonadati</taxon>
        <taxon>Bacteroidota</taxon>
        <taxon>Chitinophagia</taxon>
        <taxon>Chitinophagales</taxon>
        <taxon>Chitinophagaceae</taxon>
        <taxon>Flavihumibacter</taxon>
    </lineage>
</organism>
<dbReference type="InterPro" id="IPR009959">
    <property type="entry name" value="Cyclase_SnoaL-like"/>
</dbReference>
<evidence type="ECO:0000313" key="1">
    <source>
        <dbReference type="EMBL" id="KIC94237.1"/>
    </source>
</evidence>
<name>A0A0C1L2L0_9BACT</name>
<reference evidence="1 2" key="1">
    <citation type="submission" date="2014-11" db="EMBL/GenBank/DDBJ databases">
        <title>Genome sequence of Flavihumibacter solisilvae 3-3.</title>
        <authorList>
            <person name="Zhou G."/>
            <person name="Li M."/>
            <person name="Wang G."/>
        </authorList>
    </citation>
    <scope>NUCLEOTIDE SEQUENCE [LARGE SCALE GENOMIC DNA]</scope>
    <source>
        <strain evidence="1 2">3-3</strain>
    </source>
</reference>
<comment type="caution">
    <text evidence="1">The sequence shown here is derived from an EMBL/GenBank/DDBJ whole genome shotgun (WGS) entry which is preliminary data.</text>
</comment>
<dbReference type="Proteomes" id="UP000031408">
    <property type="component" value="Unassembled WGS sequence"/>
</dbReference>
<dbReference type="Pfam" id="PF07366">
    <property type="entry name" value="SnoaL"/>
    <property type="match status" value="1"/>
</dbReference>
<dbReference type="InterPro" id="IPR032710">
    <property type="entry name" value="NTF2-like_dom_sf"/>
</dbReference>